<dbReference type="PANTHER" id="PTHR43539:SF78">
    <property type="entry name" value="FLAVIN-CONTAINING MONOOXYGENASE"/>
    <property type="match status" value="1"/>
</dbReference>
<dbReference type="EMBL" id="CP127295">
    <property type="protein sequence ID" value="WIX98283.1"/>
    <property type="molecule type" value="Genomic_DNA"/>
</dbReference>
<dbReference type="SUPFAM" id="SSF51905">
    <property type="entry name" value="FAD/NAD(P)-binding domain"/>
    <property type="match status" value="1"/>
</dbReference>
<dbReference type="GO" id="GO:0050660">
    <property type="term" value="F:flavin adenine dinucleotide binding"/>
    <property type="evidence" value="ECO:0007669"/>
    <property type="project" value="TreeGrafter"/>
</dbReference>
<reference evidence="2 3" key="1">
    <citation type="submission" date="2023-06" db="EMBL/GenBank/DDBJ databases">
        <authorList>
            <person name="Oyuntsetseg B."/>
            <person name="Kim S.B."/>
        </authorList>
    </citation>
    <scope>NUCLEOTIDE SEQUENCE [LARGE SCALE GENOMIC DNA]</scope>
    <source>
        <strain evidence="2 3">4-36</strain>
    </source>
</reference>
<protein>
    <submittedName>
        <fullName evidence="2">NAD(P)-binding domain-containing protein</fullName>
    </submittedName>
</protein>
<dbReference type="AlphaFoldDB" id="A0A9Y2JJ74"/>
<dbReference type="RefSeq" id="WP_285994768.1">
    <property type="nucleotide sequence ID" value="NZ_CP127295.1"/>
</dbReference>
<dbReference type="PRINTS" id="PR00411">
    <property type="entry name" value="PNDRDTASEI"/>
</dbReference>
<sequence>MSELPVVVVGAGPVGLAAAAQLRERGLQPLVLERGERAGAAVAEWNHVRLFSPWSELVDPAAERLLEPTGWAGPDEGNYPTGQEWTERYLRPLASVLGDQVRFGAEVIGVARRGRDRIVDSGRDGEPFSVHVRTAGGEERVLAQALIDASGTWSTPNPLGGEGLPAIGERAAADRIAYRVPDLNAEKNRYAGKHVVVAGSGHSALTALVALAGLGAAGTRISWVLRRGGIGNTFGGGEADQLPARGALGLRAKEAVDAGLITIVTGFRTEAVEPVADGRVALVSADGARIEAVDEVIALTGFRPELGWLSEIRLELDRTLQAPVALAPLVDPNVHSCGTVYPHGAKELSHPEQNFYLAGMKSYGRAPTFLAQTGYEQVRSIAAELAGDHEAAARVELFMAETGVCGGAGLFDEPDSRASGCCGSAEPEVLTLSAPPAASN</sequence>
<dbReference type="KEGG" id="amog:QRX60_29960"/>
<dbReference type="Gene3D" id="3.50.50.60">
    <property type="entry name" value="FAD/NAD(P)-binding domain"/>
    <property type="match status" value="1"/>
</dbReference>
<dbReference type="Pfam" id="PF13738">
    <property type="entry name" value="Pyr_redox_3"/>
    <property type="match status" value="1"/>
</dbReference>
<evidence type="ECO:0000313" key="3">
    <source>
        <dbReference type="Proteomes" id="UP001239397"/>
    </source>
</evidence>
<dbReference type="Proteomes" id="UP001239397">
    <property type="component" value="Chromosome"/>
</dbReference>
<evidence type="ECO:0000256" key="1">
    <source>
        <dbReference type="ARBA" id="ARBA00023002"/>
    </source>
</evidence>
<dbReference type="InterPro" id="IPR050982">
    <property type="entry name" value="Auxin_biosynth/cation_transpt"/>
</dbReference>
<evidence type="ECO:0000313" key="2">
    <source>
        <dbReference type="EMBL" id="WIX98283.1"/>
    </source>
</evidence>
<dbReference type="InterPro" id="IPR036188">
    <property type="entry name" value="FAD/NAD-bd_sf"/>
</dbReference>
<name>A0A9Y2JJ74_9PSEU</name>
<accession>A0A9Y2JJ74</accession>
<organism evidence="2 3">
    <name type="scientific">Amycolatopsis mongoliensis</name>
    <dbReference type="NCBI Taxonomy" id="715475"/>
    <lineage>
        <taxon>Bacteria</taxon>
        <taxon>Bacillati</taxon>
        <taxon>Actinomycetota</taxon>
        <taxon>Actinomycetes</taxon>
        <taxon>Pseudonocardiales</taxon>
        <taxon>Pseudonocardiaceae</taxon>
        <taxon>Amycolatopsis</taxon>
    </lineage>
</organism>
<dbReference type="GO" id="GO:0004497">
    <property type="term" value="F:monooxygenase activity"/>
    <property type="evidence" value="ECO:0007669"/>
    <property type="project" value="TreeGrafter"/>
</dbReference>
<dbReference type="PANTHER" id="PTHR43539">
    <property type="entry name" value="FLAVIN-BINDING MONOOXYGENASE-LIKE PROTEIN (AFU_ORTHOLOGUE AFUA_4G09220)"/>
    <property type="match status" value="1"/>
</dbReference>
<keyword evidence="3" id="KW-1185">Reference proteome</keyword>
<gene>
    <name evidence="2" type="ORF">QRX60_29960</name>
</gene>
<proteinExistence type="predicted"/>
<keyword evidence="1" id="KW-0560">Oxidoreductase</keyword>
<dbReference type="PRINTS" id="PR00368">
    <property type="entry name" value="FADPNR"/>
</dbReference>